<dbReference type="Proteomes" id="UP000515804">
    <property type="component" value="Chromosome"/>
</dbReference>
<accession>A0A7G9SM84</accession>
<dbReference type="KEGG" id="tcn:H9L16_09490"/>
<dbReference type="RefSeq" id="WP_187551482.1">
    <property type="nucleotide sequence ID" value="NZ_BMZL01000002.1"/>
</dbReference>
<protein>
    <submittedName>
        <fullName evidence="1">Uncharacterized protein</fullName>
    </submittedName>
</protein>
<organism evidence="1 2">
    <name type="scientific">Thermomonas carbonis</name>
    <dbReference type="NCBI Taxonomy" id="1463158"/>
    <lineage>
        <taxon>Bacteria</taxon>
        <taxon>Pseudomonadati</taxon>
        <taxon>Pseudomonadota</taxon>
        <taxon>Gammaproteobacteria</taxon>
        <taxon>Lysobacterales</taxon>
        <taxon>Lysobacteraceae</taxon>
        <taxon>Thermomonas</taxon>
    </lineage>
</organism>
<name>A0A7G9SM84_9GAMM</name>
<reference evidence="1 2" key="1">
    <citation type="submission" date="2020-08" db="EMBL/GenBank/DDBJ databases">
        <title>Genome sequence of Thermomonas carbonis KCTC 42013T.</title>
        <authorList>
            <person name="Hyun D.-W."/>
            <person name="Bae J.-W."/>
        </authorList>
    </citation>
    <scope>NUCLEOTIDE SEQUENCE [LARGE SCALE GENOMIC DNA]</scope>
    <source>
        <strain evidence="1 2">KCTC 42013</strain>
    </source>
</reference>
<gene>
    <name evidence="1" type="ORF">H9L16_09490</name>
</gene>
<sequence length="136" mass="15181">MPIRIYTNSPARQLMDDRPFGIVAWTDDSHLGEVYAIVYLADGTPTLQGNRVSLTATEMDAGIEQAMRVHLRALWDTMPDGERPPFEQLLEEIPVEEFALTQIDKPLVRGVVAQISLEAQSEELANAFAAFHRTGE</sequence>
<keyword evidence="2" id="KW-1185">Reference proteome</keyword>
<dbReference type="AlphaFoldDB" id="A0A7G9SM84"/>
<proteinExistence type="predicted"/>
<dbReference type="EMBL" id="CP060719">
    <property type="protein sequence ID" value="QNN68959.1"/>
    <property type="molecule type" value="Genomic_DNA"/>
</dbReference>
<evidence type="ECO:0000313" key="2">
    <source>
        <dbReference type="Proteomes" id="UP000515804"/>
    </source>
</evidence>
<evidence type="ECO:0000313" key="1">
    <source>
        <dbReference type="EMBL" id="QNN68959.1"/>
    </source>
</evidence>